<feature type="transmembrane region" description="Helical" evidence="1">
    <location>
        <begin position="12"/>
        <end position="33"/>
    </location>
</feature>
<reference evidence="2 3" key="1">
    <citation type="submission" date="2019-09" db="EMBL/GenBank/DDBJ databases">
        <title>Genome of Aliivibrio finisterrensis LMG 23869 (type strain).</title>
        <authorList>
            <person name="Bowman J.P."/>
        </authorList>
    </citation>
    <scope>NUCLEOTIDE SEQUENCE [LARGE SCALE GENOMIC DNA]</scope>
    <source>
        <strain evidence="2 3">LMG 23869</strain>
    </source>
</reference>
<evidence type="ECO:0000256" key="1">
    <source>
        <dbReference type="SAM" id="Phobius"/>
    </source>
</evidence>
<keyword evidence="1" id="KW-0812">Transmembrane</keyword>
<name>A0A6N6RXE6_9GAMM</name>
<comment type="caution">
    <text evidence="2">The sequence shown here is derived from an EMBL/GenBank/DDBJ whole genome shotgun (WGS) entry which is preliminary data.</text>
</comment>
<evidence type="ECO:0000313" key="3">
    <source>
        <dbReference type="Proteomes" id="UP000434870"/>
    </source>
</evidence>
<protein>
    <submittedName>
        <fullName evidence="2">Uncharacterized protein</fullName>
    </submittedName>
</protein>
<dbReference type="EMBL" id="WBVP01000001">
    <property type="protein sequence ID" value="KAB2826462.1"/>
    <property type="molecule type" value="Genomic_DNA"/>
</dbReference>
<dbReference type="RefSeq" id="WP_151652929.1">
    <property type="nucleotide sequence ID" value="NZ_WBVP01000001.1"/>
</dbReference>
<keyword evidence="1" id="KW-0472">Membrane</keyword>
<dbReference type="Proteomes" id="UP000434870">
    <property type="component" value="Unassembled WGS sequence"/>
</dbReference>
<proteinExistence type="predicted"/>
<gene>
    <name evidence="2" type="ORF">F8B77_00975</name>
</gene>
<evidence type="ECO:0000313" key="2">
    <source>
        <dbReference type="EMBL" id="KAB2826462.1"/>
    </source>
</evidence>
<organism evidence="2 3">
    <name type="scientific">Aliivibrio finisterrensis</name>
    <dbReference type="NCBI Taxonomy" id="511998"/>
    <lineage>
        <taxon>Bacteria</taxon>
        <taxon>Pseudomonadati</taxon>
        <taxon>Pseudomonadota</taxon>
        <taxon>Gammaproteobacteria</taxon>
        <taxon>Vibrionales</taxon>
        <taxon>Vibrionaceae</taxon>
        <taxon>Aliivibrio</taxon>
    </lineage>
</organism>
<accession>A0A6N6RXE6</accession>
<sequence>MNKKKKSEIGESIASIEVFGGVFALLIVLYVIMNVFSSFRLEERLDALSNDGEYKISWGENGEGYVVIAYPDSLFIIENGKFLKSESICNQEGAFVNYANTVYSVAKNQIIFAILENGVTTMKQARDCLQKVYPNKRVSIGWIVIDDQTMKSIKLNDLPYYMKDNNER</sequence>
<dbReference type="AlphaFoldDB" id="A0A6N6RXE6"/>
<keyword evidence="1" id="KW-1133">Transmembrane helix</keyword>